<keyword evidence="3" id="KW-1185">Reference proteome</keyword>
<evidence type="ECO:0000313" key="2">
    <source>
        <dbReference type="EMBL" id="MEC3860877.1"/>
    </source>
</evidence>
<comment type="caution">
    <text evidence="2">The sequence shown here is derived from an EMBL/GenBank/DDBJ whole genome shotgun (WGS) entry which is preliminary data.</text>
</comment>
<name>A0ABU6HFI1_9RHOB</name>
<sequence length="508" mass="53769">MKKSIHLFGATALSSLLLSTPSFADVTAAQVWGDMQSYMQSFGYAMSAQETSSGEGVTLENLTMQMDIPDEADGSVSVTIPKITFLNMGDGRVEMLLPETQTMIMVVAAEGETVEVGLDLAQQGFSMIVSGTPEEMTYAYVANQMRIALAKLIVEGEVIGPDQARAEIVMNGYSGTTDMKVGNIREIVQDMALTGVTYDVMINDKDSGDGATITGSTGALTGSGTTTIPMNIDMQDMAAAMKAGFAFAFKMGYADSSMNFSFTESGDAVSGTAATATNSFDIRMSEDELTYAVAGGGSSFQIMGADIPFPVSFDLQSLGFNLTMPVSASPDEQDFALGMTLGGFTMADLLWNIVDPANALPRDPATVSFDLTGKAKLFLDLMDEKAMMDAGMSDEMPGELNALTITTLVVDAVGAKLTGTGDFTFDNTDLQTFDGMPRPIGGVDLNLSGANGLMDKLIQMGLMSQDDAMGARMMISMFAVPGDGEDTFKSKLEINEQGHILANGMRIQ</sequence>
<reference evidence="2 3" key="1">
    <citation type="submission" date="2024-01" db="EMBL/GenBank/DDBJ databases">
        <title>Mesobacterium rodlantinim sp. nov., isolated from shallow sea hydrothermal systems off Kueishantao Island.</title>
        <authorList>
            <person name="Su Z."/>
            <person name="Tang K."/>
        </authorList>
    </citation>
    <scope>NUCLEOTIDE SEQUENCE [LARGE SCALE GENOMIC DNA]</scope>
    <source>
        <strain evidence="2 3">TK19101</strain>
    </source>
</reference>
<dbReference type="InterPro" id="IPR018666">
    <property type="entry name" value="DUF2125"/>
</dbReference>
<dbReference type="RefSeq" id="WP_326296511.1">
    <property type="nucleotide sequence ID" value="NZ_JAYLLH010000006.1"/>
</dbReference>
<feature type="chain" id="PRO_5046630305" evidence="1">
    <location>
        <begin position="25"/>
        <end position="508"/>
    </location>
</feature>
<evidence type="ECO:0000256" key="1">
    <source>
        <dbReference type="SAM" id="SignalP"/>
    </source>
</evidence>
<proteinExistence type="predicted"/>
<protein>
    <submittedName>
        <fullName evidence="2">DUF2125 domain-containing protein</fullName>
    </submittedName>
</protein>
<feature type="signal peptide" evidence="1">
    <location>
        <begin position="1"/>
        <end position="24"/>
    </location>
</feature>
<accession>A0ABU6HFI1</accession>
<gene>
    <name evidence="2" type="ORF">VK792_06245</name>
</gene>
<organism evidence="2 3">
    <name type="scientific">Mesobacterium hydrothermale</name>
    <dbReference type="NCBI Taxonomy" id="3111907"/>
    <lineage>
        <taxon>Bacteria</taxon>
        <taxon>Pseudomonadati</taxon>
        <taxon>Pseudomonadota</taxon>
        <taxon>Alphaproteobacteria</taxon>
        <taxon>Rhodobacterales</taxon>
        <taxon>Roseobacteraceae</taxon>
        <taxon>Mesobacterium</taxon>
    </lineage>
</organism>
<dbReference type="Pfam" id="PF09898">
    <property type="entry name" value="DUF2125"/>
    <property type="match status" value="1"/>
</dbReference>
<evidence type="ECO:0000313" key="3">
    <source>
        <dbReference type="Proteomes" id="UP001348149"/>
    </source>
</evidence>
<keyword evidence="1" id="KW-0732">Signal</keyword>
<dbReference type="Proteomes" id="UP001348149">
    <property type="component" value="Unassembled WGS sequence"/>
</dbReference>
<dbReference type="EMBL" id="JAYLLH010000006">
    <property type="protein sequence ID" value="MEC3860877.1"/>
    <property type="molecule type" value="Genomic_DNA"/>
</dbReference>